<keyword evidence="2" id="KW-0472">Membrane</keyword>
<accession>Q0W4R4</accession>
<keyword evidence="4" id="KW-1185">Reference proteome</keyword>
<sequence length="277" mass="29540">MIRARYVTLLIVGALLLGTLAQPAAIAKHTGYDGDGSRLVSFLTSLITDHEPDDREETKVKDREDKDKEKREEKDNHDRKGDEETKVKDMGDIDDGEDDKEETKVKDGKDNAYKDRQKGRKGPRVTPAPAPSTAPSPTPTPAATPVPTPAPTPAPTPTSTPVPAPALAQEPPGLRAPNTPPLSISYRELNPPPLESETEAADDQDNLTGNRTAVRADTVLPDGALLDAVNLPGWKANVSAQPPAYASVDLPAGALLFLTLACAAIVGYVAYSMIWKG</sequence>
<gene>
    <name evidence="3" type="ORF">RCIX1342</name>
</gene>
<dbReference type="GeneID" id="60509981"/>
<dbReference type="KEGG" id="rci:RCIX1342"/>
<dbReference type="RefSeq" id="WP_012035919.1">
    <property type="nucleotide sequence ID" value="NC_009464.1"/>
</dbReference>
<dbReference type="Proteomes" id="UP000000663">
    <property type="component" value="Chromosome"/>
</dbReference>
<keyword evidence="2" id="KW-1133">Transmembrane helix</keyword>
<evidence type="ECO:0000256" key="2">
    <source>
        <dbReference type="SAM" id="Phobius"/>
    </source>
</evidence>
<feature type="region of interest" description="Disordered" evidence="1">
    <location>
        <begin position="51"/>
        <end position="206"/>
    </location>
</feature>
<reference evidence="3 4" key="1">
    <citation type="journal article" date="2006" name="Science">
        <title>Genome of rice cluster I archaea -- the key methane producers in the rice rhizosphere.</title>
        <authorList>
            <person name="Erkel C."/>
            <person name="Kube M."/>
            <person name="Reinhardt R."/>
            <person name="Liesack W."/>
        </authorList>
    </citation>
    <scope>NUCLEOTIDE SEQUENCE [LARGE SCALE GENOMIC DNA]</scope>
    <source>
        <strain evidence="4">DSM 22066 / NBRC 105507 / MRE50</strain>
    </source>
</reference>
<feature type="compositionally biased region" description="Acidic residues" evidence="1">
    <location>
        <begin position="196"/>
        <end position="205"/>
    </location>
</feature>
<feature type="compositionally biased region" description="Basic and acidic residues" evidence="1">
    <location>
        <begin position="51"/>
        <end position="91"/>
    </location>
</feature>
<evidence type="ECO:0000313" key="4">
    <source>
        <dbReference type="Proteomes" id="UP000000663"/>
    </source>
</evidence>
<dbReference type="EMBL" id="AM114193">
    <property type="protein sequence ID" value="CAJ36629.1"/>
    <property type="molecule type" value="Genomic_DNA"/>
</dbReference>
<proteinExistence type="predicted"/>
<feature type="transmembrane region" description="Helical" evidence="2">
    <location>
        <begin position="250"/>
        <end position="271"/>
    </location>
</feature>
<dbReference type="STRING" id="351160.RCIX1342"/>
<evidence type="ECO:0000256" key="1">
    <source>
        <dbReference type="SAM" id="MobiDB-lite"/>
    </source>
</evidence>
<evidence type="ECO:0000313" key="3">
    <source>
        <dbReference type="EMBL" id="CAJ36629.1"/>
    </source>
</evidence>
<feature type="compositionally biased region" description="Pro residues" evidence="1">
    <location>
        <begin position="126"/>
        <end position="164"/>
    </location>
</feature>
<protein>
    <submittedName>
        <fullName evidence="3">Uncharacterized protein</fullName>
    </submittedName>
</protein>
<name>Q0W4R4_METAR</name>
<organism evidence="3 4">
    <name type="scientific">Methanocella arvoryzae (strain DSM 22066 / NBRC 105507 / MRE50)</name>
    <dbReference type="NCBI Taxonomy" id="351160"/>
    <lineage>
        <taxon>Archaea</taxon>
        <taxon>Methanobacteriati</taxon>
        <taxon>Methanobacteriota</taxon>
        <taxon>Stenosarchaea group</taxon>
        <taxon>Methanomicrobia</taxon>
        <taxon>Methanocellales</taxon>
        <taxon>Methanocellaceae</taxon>
        <taxon>Methanocella</taxon>
    </lineage>
</organism>
<feature type="compositionally biased region" description="Basic and acidic residues" evidence="1">
    <location>
        <begin position="101"/>
        <end position="116"/>
    </location>
</feature>
<dbReference type="AlphaFoldDB" id="Q0W4R4"/>
<keyword evidence="2" id="KW-0812">Transmembrane</keyword>